<organism evidence="3 4">
    <name type="scientific">Actinomadura darangshiensis</name>
    <dbReference type="NCBI Taxonomy" id="705336"/>
    <lineage>
        <taxon>Bacteria</taxon>
        <taxon>Bacillati</taxon>
        <taxon>Actinomycetota</taxon>
        <taxon>Actinomycetes</taxon>
        <taxon>Streptosporangiales</taxon>
        <taxon>Thermomonosporaceae</taxon>
        <taxon>Actinomadura</taxon>
    </lineage>
</organism>
<dbReference type="OrthoDB" id="3217230at2"/>
<sequence>MHSHPRGENAMGTIRSITRRSGLPPGPALPPVAQLLLYAARPEGWLRRCGARYGDTFTLRVATLGTVVFFTDAETTRVIISGDPKIYHASEINMVELMPIVGPYSSFTLDEDAHARSRQLLNPFFGRDRSRASGAVVEEAARREVASWPRGRPFELRSHMQDLTLDVMLRVTFGDDVAPRLAELARAITRMVESGTLVLPLPALRRDLGPRSPWGRFVRARARVDSLVYEMIDRQRAAADAAERTDVLSRLVAATDKQGDGLSREEIRDHIVTVLIAGLETTSTALSWTFHELARNPGVQQRVRAERARGADTYTKAVVKESLRLHPPVLVGPVPMVTEDVTLNGFRIPAGTFVTPGTTLIHHDPGDYPEPDRFLPDRFLEGSPPAHRYLPYGWGPHRCVGANLASIEMERVLGAVLESVTMTPTTPKPEPGVIRYVTCAPKNGARVVIQPASR</sequence>
<dbReference type="InterPro" id="IPR050121">
    <property type="entry name" value="Cytochrome_P450_monoxygenase"/>
</dbReference>
<evidence type="ECO:0000313" key="4">
    <source>
        <dbReference type="Proteomes" id="UP000295578"/>
    </source>
</evidence>
<dbReference type="PANTHER" id="PTHR24305">
    <property type="entry name" value="CYTOCHROME P450"/>
    <property type="match status" value="1"/>
</dbReference>
<feature type="binding site" description="axial binding residue" evidence="2">
    <location>
        <position position="399"/>
    </location>
    <ligand>
        <name>heme</name>
        <dbReference type="ChEBI" id="CHEBI:30413"/>
    </ligand>
    <ligandPart>
        <name>Fe</name>
        <dbReference type="ChEBI" id="CHEBI:18248"/>
    </ligandPart>
</feature>
<comment type="similarity">
    <text evidence="1">Belongs to the cytochrome P450 family.</text>
</comment>
<dbReference type="InterPro" id="IPR002401">
    <property type="entry name" value="Cyt_P450_E_grp-I"/>
</dbReference>
<keyword evidence="4" id="KW-1185">Reference proteome</keyword>
<name>A0A4V2YYF4_9ACTN</name>
<dbReference type="Pfam" id="PF00067">
    <property type="entry name" value="p450"/>
    <property type="match status" value="1"/>
</dbReference>
<protein>
    <submittedName>
        <fullName evidence="3">Cytochrome P450</fullName>
    </submittedName>
</protein>
<evidence type="ECO:0000313" key="3">
    <source>
        <dbReference type="EMBL" id="TDD92927.1"/>
    </source>
</evidence>
<evidence type="ECO:0000256" key="2">
    <source>
        <dbReference type="PIRSR" id="PIRSR602401-1"/>
    </source>
</evidence>
<reference evidence="3 4" key="1">
    <citation type="submission" date="2019-03" db="EMBL/GenBank/DDBJ databases">
        <title>Draft genome sequences of novel Actinobacteria.</title>
        <authorList>
            <person name="Sahin N."/>
            <person name="Ay H."/>
            <person name="Saygin H."/>
        </authorList>
    </citation>
    <scope>NUCLEOTIDE SEQUENCE [LARGE SCALE GENOMIC DNA]</scope>
    <source>
        <strain evidence="3 4">DSM 45941</strain>
    </source>
</reference>
<dbReference type="GO" id="GO:0020037">
    <property type="term" value="F:heme binding"/>
    <property type="evidence" value="ECO:0007669"/>
    <property type="project" value="InterPro"/>
</dbReference>
<comment type="cofactor">
    <cofactor evidence="2">
        <name>heme</name>
        <dbReference type="ChEBI" id="CHEBI:30413"/>
    </cofactor>
</comment>
<proteinExistence type="inferred from homology"/>
<dbReference type="PANTHER" id="PTHR24305:SF166">
    <property type="entry name" value="CYTOCHROME P450 12A4, MITOCHONDRIAL-RELATED"/>
    <property type="match status" value="1"/>
</dbReference>
<dbReference type="PRINTS" id="PR00385">
    <property type="entry name" value="P450"/>
</dbReference>
<keyword evidence="2" id="KW-0349">Heme</keyword>
<gene>
    <name evidence="3" type="ORF">E1293_00170</name>
</gene>
<dbReference type="GO" id="GO:0005506">
    <property type="term" value="F:iron ion binding"/>
    <property type="evidence" value="ECO:0007669"/>
    <property type="project" value="InterPro"/>
</dbReference>
<dbReference type="InterPro" id="IPR001128">
    <property type="entry name" value="Cyt_P450"/>
</dbReference>
<dbReference type="GO" id="GO:0004497">
    <property type="term" value="F:monooxygenase activity"/>
    <property type="evidence" value="ECO:0007669"/>
    <property type="project" value="InterPro"/>
</dbReference>
<keyword evidence="2" id="KW-0479">Metal-binding</keyword>
<dbReference type="AlphaFoldDB" id="A0A4V2YYF4"/>
<dbReference type="InterPro" id="IPR036396">
    <property type="entry name" value="Cyt_P450_sf"/>
</dbReference>
<dbReference type="GO" id="GO:0016705">
    <property type="term" value="F:oxidoreductase activity, acting on paired donors, with incorporation or reduction of molecular oxygen"/>
    <property type="evidence" value="ECO:0007669"/>
    <property type="project" value="InterPro"/>
</dbReference>
<dbReference type="SUPFAM" id="SSF48264">
    <property type="entry name" value="Cytochrome P450"/>
    <property type="match status" value="1"/>
</dbReference>
<dbReference type="Proteomes" id="UP000295578">
    <property type="component" value="Unassembled WGS sequence"/>
</dbReference>
<evidence type="ECO:0000256" key="1">
    <source>
        <dbReference type="ARBA" id="ARBA00010617"/>
    </source>
</evidence>
<dbReference type="PRINTS" id="PR00463">
    <property type="entry name" value="EP450I"/>
</dbReference>
<comment type="caution">
    <text evidence="3">The sequence shown here is derived from an EMBL/GenBank/DDBJ whole genome shotgun (WGS) entry which is preliminary data.</text>
</comment>
<dbReference type="EMBL" id="SMKY01000001">
    <property type="protein sequence ID" value="TDD92927.1"/>
    <property type="molecule type" value="Genomic_DNA"/>
</dbReference>
<accession>A0A4V2YYF4</accession>
<keyword evidence="2" id="KW-0408">Iron</keyword>
<dbReference type="CDD" id="cd11053">
    <property type="entry name" value="CYP110-like"/>
    <property type="match status" value="1"/>
</dbReference>
<dbReference type="Gene3D" id="1.10.630.10">
    <property type="entry name" value="Cytochrome P450"/>
    <property type="match status" value="1"/>
</dbReference>